<dbReference type="InterPro" id="IPR000073">
    <property type="entry name" value="AB_hydrolase_1"/>
</dbReference>
<dbReference type="AlphaFoldDB" id="A0A7J2TIJ1"/>
<dbReference type="GO" id="GO:0016787">
    <property type="term" value="F:hydrolase activity"/>
    <property type="evidence" value="ECO:0007669"/>
    <property type="project" value="UniProtKB-KW"/>
</dbReference>
<reference evidence="2" key="1">
    <citation type="journal article" date="2020" name="mSystems">
        <title>Genome- and Community-Level Interaction Insights into Carbon Utilization and Element Cycling Functions of Hydrothermarchaeota in Hydrothermal Sediment.</title>
        <authorList>
            <person name="Zhou Z."/>
            <person name="Liu Y."/>
            <person name="Xu W."/>
            <person name="Pan J."/>
            <person name="Luo Z.H."/>
            <person name="Li M."/>
        </authorList>
    </citation>
    <scope>NUCLEOTIDE SEQUENCE [LARGE SCALE GENOMIC DNA]</scope>
    <source>
        <strain evidence="2">SpSt-26</strain>
    </source>
</reference>
<dbReference type="PANTHER" id="PTHR42886:SF53">
    <property type="entry name" value="ALPHA_BETA-HYDROLASES SUPERFAMILY PROTEIN"/>
    <property type="match status" value="1"/>
</dbReference>
<gene>
    <name evidence="2" type="ORF">ENP88_05260</name>
</gene>
<proteinExistence type="predicted"/>
<dbReference type="PANTHER" id="PTHR42886">
    <property type="entry name" value="RE40534P-RELATED"/>
    <property type="match status" value="1"/>
</dbReference>
<protein>
    <submittedName>
        <fullName evidence="2">Alpha/beta hydrolase</fullName>
    </submittedName>
</protein>
<sequence length="233" mass="26757">MILETAVGNNFVRLHVARAILICHGFPYEKGSVIEKSYSDLADLFSRFMPTAIFDFSGCGNSRGFFSFYAWVKDLKRIAEKFEKVSILGYSMGGLVALRASLELDNLERLVLVSTPLPEIFSEERLKSMHEHATKIMRIRGFDEFREEMMELKKEGILDRIGKIDSQKLVVHGTKDEIVPFECGERIYKALNEPKSFLRVINGDHFLRRNENVIKKVLEWFNGNIKGEVDIMA</sequence>
<keyword evidence="2" id="KW-0378">Hydrolase</keyword>
<feature type="domain" description="AB hydrolase-1" evidence="1">
    <location>
        <begin position="20"/>
        <end position="143"/>
    </location>
</feature>
<name>A0A7J2TIJ1_ARCFL</name>
<dbReference type="Pfam" id="PF12697">
    <property type="entry name" value="Abhydrolase_6"/>
    <property type="match status" value="1"/>
</dbReference>
<evidence type="ECO:0000259" key="1">
    <source>
        <dbReference type="Pfam" id="PF12697"/>
    </source>
</evidence>
<evidence type="ECO:0000313" key="2">
    <source>
        <dbReference type="EMBL" id="HEH35549.1"/>
    </source>
</evidence>
<dbReference type="Gene3D" id="3.40.50.1820">
    <property type="entry name" value="alpha/beta hydrolase"/>
    <property type="match status" value="1"/>
</dbReference>
<dbReference type="InterPro" id="IPR029058">
    <property type="entry name" value="AB_hydrolase_fold"/>
</dbReference>
<comment type="caution">
    <text evidence="2">The sequence shown here is derived from an EMBL/GenBank/DDBJ whole genome shotgun (WGS) entry which is preliminary data.</text>
</comment>
<dbReference type="SUPFAM" id="SSF53474">
    <property type="entry name" value="alpha/beta-Hydrolases"/>
    <property type="match status" value="1"/>
</dbReference>
<dbReference type="EMBL" id="DSLA01000081">
    <property type="protein sequence ID" value="HEH35549.1"/>
    <property type="molecule type" value="Genomic_DNA"/>
</dbReference>
<accession>A0A7J2TIJ1</accession>
<organism evidence="2">
    <name type="scientific">Archaeoglobus fulgidus</name>
    <dbReference type="NCBI Taxonomy" id="2234"/>
    <lineage>
        <taxon>Archaea</taxon>
        <taxon>Methanobacteriati</taxon>
        <taxon>Methanobacteriota</taxon>
        <taxon>Archaeoglobi</taxon>
        <taxon>Archaeoglobales</taxon>
        <taxon>Archaeoglobaceae</taxon>
        <taxon>Archaeoglobus</taxon>
    </lineage>
</organism>